<evidence type="ECO:0000313" key="8">
    <source>
        <dbReference type="Proteomes" id="UP000728032"/>
    </source>
</evidence>
<dbReference type="PROSITE" id="PS50011">
    <property type="entry name" value="PROTEIN_KINASE_DOM"/>
    <property type="match status" value="1"/>
</dbReference>
<keyword evidence="8" id="KW-1185">Reference proteome</keyword>
<keyword evidence="3" id="KW-0418">Kinase</keyword>
<evidence type="ECO:0000256" key="4">
    <source>
        <dbReference type="ARBA" id="ARBA00022840"/>
    </source>
</evidence>
<evidence type="ECO:0000256" key="1">
    <source>
        <dbReference type="ARBA" id="ARBA00022679"/>
    </source>
</evidence>
<dbReference type="OrthoDB" id="346907at2759"/>
<dbReference type="InterPro" id="IPR000719">
    <property type="entry name" value="Prot_kinase_dom"/>
</dbReference>
<dbReference type="InterPro" id="IPR011009">
    <property type="entry name" value="Kinase-like_dom_sf"/>
</dbReference>
<dbReference type="SUPFAM" id="SSF56112">
    <property type="entry name" value="Protein kinase-like (PK-like)"/>
    <property type="match status" value="1"/>
</dbReference>
<dbReference type="Pfam" id="PF00069">
    <property type="entry name" value="Pkinase"/>
    <property type="match status" value="1"/>
</dbReference>
<feature type="domain" description="Protein kinase" evidence="6">
    <location>
        <begin position="1"/>
        <end position="87"/>
    </location>
</feature>
<dbReference type="EMBL" id="OC974189">
    <property type="protein sequence ID" value="CAD7668542.1"/>
    <property type="molecule type" value="Genomic_DNA"/>
</dbReference>
<dbReference type="PANTHER" id="PTHR11042">
    <property type="entry name" value="EUKARYOTIC TRANSLATION INITIATION FACTOR 2-ALPHA KINASE EIF2-ALPHA KINASE -RELATED"/>
    <property type="match status" value="1"/>
</dbReference>
<comment type="similarity">
    <text evidence="5">Belongs to the protein kinase superfamily. Ser/Thr protein kinase family. GCN2 subfamily.</text>
</comment>
<dbReference type="InterPro" id="IPR008271">
    <property type="entry name" value="Ser/Thr_kinase_AS"/>
</dbReference>
<dbReference type="AlphaFoldDB" id="A0A7R9R344"/>
<keyword evidence="4" id="KW-0067">ATP-binding</keyword>
<evidence type="ECO:0000256" key="5">
    <source>
        <dbReference type="ARBA" id="ARBA00037982"/>
    </source>
</evidence>
<accession>A0A7R9R344</accession>
<dbReference type="GO" id="GO:0005634">
    <property type="term" value="C:nucleus"/>
    <property type="evidence" value="ECO:0007669"/>
    <property type="project" value="TreeGrafter"/>
</dbReference>
<evidence type="ECO:0000313" key="7">
    <source>
        <dbReference type="EMBL" id="CAD7668542.1"/>
    </source>
</evidence>
<proteinExistence type="inferred from homology"/>
<dbReference type="GO" id="GO:0005737">
    <property type="term" value="C:cytoplasm"/>
    <property type="evidence" value="ECO:0007669"/>
    <property type="project" value="TreeGrafter"/>
</dbReference>
<dbReference type="Proteomes" id="UP000728032">
    <property type="component" value="Unassembled WGS sequence"/>
</dbReference>
<evidence type="ECO:0000256" key="2">
    <source>
        <dbReference type="ARBA" id="ARBA00022741"/>
    </source>
</evidence>
<keyword evidence="1" id="KW-0808">Transferase</keyword>
<organism evidence="7">
    <name type="scientific">Oppiella nova</name>
    <dbReference type="NCBI Taxonomy" id="334625"/>
    <lineage>
        <taxon>Eukaryota</taxon>
        <taxon>Metazoa</taxon>
        <taxon>Ecdysozoa</taxon>
        <taxon>Arthropoda</taxon>
        <taxon>Chelicerata</taxon>
        <taxon>Arachnida</taxon>
        <taxon>Acari</taxon>
        <taxon>Acariformes</taxon>
        <taxon>Sarcoptiformes</taxon>
        <taxon>Oribatida</taxon>
        <taxon>Brachypylina</taxon>
        <taxon>Oppioidea</taxon>
        <taxon>Oppiidae</taxon>
        <taxon>Oppiella</taxon>
    </lineage>
</organism>
<dbReference type="InterPro" id="IPR050339">
    <property type="entry name" value="CC_SR_Kinase"/>
</dbReference>
<dbReference type="GO" id="GO:0005524">
    <property type="term" value="F:ATP binding"/>
    <property type="evidence" value="ECO:0007669"/>
    <property type="project" value="UniProtKB-KW"/>
</dbReference>
<keyword evidence="2" id="KW-0547">Nucleotide-binding</keyword>
<dbReference type="Gene3D" id="1.10.510.10">
    <property type="entry name" value="Transferase(Phosphotransferase) domain 1"/>
    <property type="match status" value="1"/>
</dbReference>
<evidence type="ECO:0000256" key="3">
    <source>
        <dbReference type="ARBA" id="ARBA00022777"/>
    </source>
</evidence>
<gene>
    <name evidence="7" type="ORF">ONB1V03_LOCUS23411</name>
</gene>
<dbReference type="GO" id="GO:0004672">
    <property type="term" value="F:protein kinase activity"/>
    <property type="evidence" value="ECO:0007669"/>
    <property type="project" value="InterPro"/>
</dbReference>
<dbReference type="EMBL" id="CAJPVJ010059364">
    <property type="protein sequence ID" value="CAG2183991.1"/>
    <property type="molecule type" value="Genomic_DNA"/>
</dbReference>
<sequence>MDCVEYLISCEILRQILESVQYLHELNPQIIHRDLKPENILIAENLCDFGLATVLDKRIHYQTNNKHTADVGDMRYMAPEATTIFNN</sequence>
<reference evidence="7" key="1">
    <citation type="submission" date="2020-11" db="EMBL/GenBank/DDBJ databases">
        <authorList>
            <person name="Tran Van P."/>
        </authorList>
    </citation>
    <scope>NUCLEOTIDE SEQUENCE</scope>
</reference>
<protein>
    <recommendedName>
        <fullName evidence="6">Protein kinase domain-containing protein</fullName>
    </recommendedName>
</protein>
<evidence type="ECO:0000259" key="6">
    <source>
        <dbReference type="PROSITE" id="PS50011"/>
    </source>
</evidence>
<name>A0A7R9R344_9ACAR</name>
<dbReference type="PROSITE" id="PS00108">
    <property type="entry name" value="PROTEIN_KINASE_ST"/>
    <property type="match status" value="1"/>
</dbReference>